<dbReference type="CDD" id="cd07247">
    <property type="entry name" value="SgaA_N_like"/>
    <property type="match status" value="2"/>
</dbReference>
<accession>A0A286DZX3</accession>
<dbReference type="PANTHER" id="PTHR33993">
    <property type="entry name" value="GLYOXALASE-RELATED"/>
    <property type="match status" value="1"/>
</dbReference>
<dbReference type="EMBL" id="OCNE01000015">
    <property type="protein sequence ID" value="SOD64212.1"/>
    <property type="molecule type" value="Genomic_DNA"/>
</dbReference>
<dbReference type="Gene3D" id="3.10.180.10">
    <property type="entry name" value="2,3-Dihydroxybiphenyl 1,2-Dioxygenase, domain 1"/>
    <property type="match status" value="2"/>
</dbReference>
<organism evidence="2 3">
    <name type="scientific">Streptomyces zhaozhouensis</name>
    <dbReference type="NCBI Taxonomy" id="1300267"/>
    <lineage>
        <taxon>Bacteria</taxon>
        <taxon>Bacillati</taxon>
        <taxon>Actinomycetota</taxon>
        <taxon>Actinomycetes</taxon>
        <taxon>Kitasatosporales</taxon>
        <taxon>Streptomycetaceae</taxon>
        <taxon>Streptomyces</taxon>
    </lineage>
</organism>
<proteinExistence type="predicted"/>
<evidence type="ECO:0000313" key="2">
    <source>
        <dbReference type="EMBL" id="SOD64212.1"/>
    </source>
</evidence>
<dbReference type="PROSITE" id="PS51819">
    <property type="entry name" value="VOC"/>
    <property type="match status" value="2"/>
</dbReference>
<gene>
    <name evidence="2" type="ORF">SAMN06297387_11572</name>
</gene>
<evidence type="ECO:0000313" key="3">
    <source>
        <dbReference type="Proteomes" id="UP000219072"/>
    </source>
</evidence>
<dbReference type="InterPro" id="IPR037523">
    <property type="entry name" value="VOC_core"/>
</dbReference>
<feature type="domain" description="VOC" evidence="1">
    <location>
        <begin position="11"/>
        <end position="127"/>
    </location>
</feature>
<name>A0A286DZX3_9ACTN</name>
<feature type="domain" description="VOC" evidence="1">
    <location>
        <begin position="141"/>
        <end position="262"/>
    </location>
</feature>
<dbReference type="AlphaFoldDB" id="A0A286DZX3"/>
<dbReference type="InterPro" id="IPR041581">
    <property type="entry name" value="Glyoxalase_6"/>
</dbReference>
<dbReference type="SUPFAM" id="SSF54593">
    <property type="entry name" value="Glyoxalase/Bleomycin resistance protein/Dihydroxybiphenyl dioxygenase"/>
    <property type="match status" value="2"/>
</dbReference>
<sequence length="262" mass="28084">MTEAASPPISGTHRWVSLMVHDVSVAQRFYGELFGWEFDAGPDQLGPYVRALRDGHPVAGLGEFASGVRGRPVSWLPYIATRDVDATAATIRECGGTVAVGPIEVERVGRLAIAADVNGAVFGLWQGGPRRSAPFYGPAGTPEWNELITADTSAVSKFYSNVLGYEAAPEPAQPEGLDYLTFRLDGRPTASVRGVGARSLPRDRGPHWLTYFSVPDVDEAVRDVGRLGGRALSEPEVSPFGRWAKVADPEGGIFAVIRPPGR</sequence>
<dbReference type="PANTHER" id="PTHR33993:SF10">
    <property type="entry name" value="CONSERVED PROTEIN"/>
    <property type="match status" value="1"/>
</dbReference>
<keyword evidence="3" id="KW-1185">Reference proteome</keyword>
<evidence type="ECO:0000259" key="1">
    <source>
        <dbReference type="PROSITE" id="PS51819"/>
    </source>
</evidence>
<dbReference type="Pfam" id="PF18029">
    <property type="entry name" value="Glyoxalase_6"/>
    <property type="match status" value="1"/>
</dbReference>
<dbReference type="InterPro" id="IPR029068">
    <property type="entry name" value="Glyas_Bleomycin-R_OHBP_Dase"/>
</dbReference>
<dbReference type="InterPro" id="IPR052164">
    <property type="entry name" value="Anthracycline_SecMetBiosynth"/>
</dbReference>
<dbReference type="OrthoDB" id="9793039at2"/>
<dbReference type="Proteomes" id="UP000219072">
    <property type="component" value="Unassembled WGS sequence"/>
</dbReference>
<protein>
    <recommendedName>
        <fullName evidence="1">VOC domain-containing protein</fullName>
    </recommendedName>
</protein>
<reference evidence="2 3" key="1">
    <citation type="submission" date="2017-09" db="EMBL/GenBank/DDBJ databases">
        <authorList>
            <person name="Ehlers B."/>
            <person name="Leendertz F.H."/>
        </authorList>
    </citation>
    <scope>NUCLEOTIDE SEQUENCE [LARGE SCALE GENOMIC DNA]</scope>
    <source>
        <strain evidence="2 3">CGMCC 4.7095</strain>
    </source>
</reference>